<dbReference type="PIRSF" id="PIRSF011503">
    <property type="entry name" value="DdrB_PduH"/>
    <property type="match status" value="1"/>
</dbReference>
<name>A0ABT8YYT4_9SPIR</name>
<gene>
    <name evidence="1" type="ORF">Q5M86_05965</name>
</gene>
<dbReference type="Proteomes" id="UP001175147">
    <property type="component" value="Unassembled WGS sequence"/>
</dbReference>
<dbReference type="RefSeq" id="WP_020003499.1">
    <property type="nucleotide sequence ID" value="NZ_CALXOU010000071.1"/>
</dbReference>
<protein>
    <submittedName>
        <fullName evidence="1">Glycerol dehydratase reactivase beta/small subunit family protein</fullName>
    </submittedName>
</protein>
<proteinExistence type="predicted"/>
<dbReference type="Pfam" id="PF02288">
    <property type="entry name" value="Dehydratase_MU"/>
    <property type="match status" value="1"/>
</dbReference>
<accession>A0ABT8YYT4</accession>
<evidence type="ECO:0000313" key="2">
    <source>
        <dbReference type="Proteomes" id="UP001175147"/>
    </source>
</evidence>
<reference evidence="1" key="1">
    <citation type="submission" date="2023-07" db="EMBL/GenBank/DDBJ databases">
        <title>Mucosal microbiota of week-old chicken and adult hens.</title>
        <authorList>
            <person name="Volf J."/>
            <person name="Karasova D."/>
            <person name="Crhanova M."/>
            <person name="Faldynova M."/>
            <person name="Prikrylova H."/>
            <person name="Zeman M."/>
            <person name="Babak V."/>
            <person name="Rajova J."/>
            <person name="Rychlik I."/>
        </authorList>
    </citation>
    <scope>NUCLEOTIDE SEQUENCE</scope>
    <source>
        <strain evidence="1">ET902</strain>
    </source>
</reference>
<organism evidence="1 2">
    <name type="scientific">Brachyspira innocens</name>
    <dbReference type="NCBI Taxonomy" id="13264"/>
    <lineage>
        <taxon>Bacteria</taxon>
        <taxon>Pseudomonadati</taxon>
        <taxon>Spirochaetota</taxon>
        <taxon>Spirochaetia</taxon>
        <taxon>Brachyspirales</taxon>
        <taxon>Brachyspiraceae</taxon>
        <taxon>Brachyspira</taxon>
    </lineage>
</organism>
<dbReference type="SUPFAM" id="SSF52968">
    <property type="entry name" value="B12-dependent dehydatase associated subunit"/>
    <property type="match status" value="1"/>
</dbReference>
<dbReference type="Gene3D" id="3.40.50.10150">
    <property type="entry name" value="B12-dependent dehydatase associated subunit"/>
    <property type="match status" value="1"/>
</dbReference>
<comment type="caution">
    <text evidence="1">The sequence shown here is derived from an EMBL/GenBank/DDBJ whole genome shotgun (WGS) entry which is preliminary data.</text>
</comment>
<dbReference type="InterPro" id="IPR009192">
    <property type="entry name" value="Diol/glycerol_deHydtase_re_ssu"/>
</dbReference>
<dbReference type="InterPro" id="IPR003208">
    <property type="entry name" value="Dehydtase/Dehydtase_re"/>
</dbReference>
<sequence>MDIPSIIIYNLGNADSKLMDQVLYGIEEEGIPYVVESKNGDGYQNAAEASYKAAIASKLSVGLAIDSENIAVHYANLEENTPLFLYSVKSMNMQNMRNIGTNSARLVKGIYFILNDN</sequence>
<dbReference type="InterPro" id="IPR010254">
    <property type="entry name" value="B12-dep_deHydtase_bsu"/>
</dbReference>
<keyword evidence="2" id="KW-1185">Reference proteome</keyword>
<evidence type="ECO:0000313" key="1">
    <source>
        <dbReference type="EMBL" id="MDO7020314.1"/>
    </source>
</evidence>
<dbReference type="EMBL" id="JAUPBM010000059">
    <property type="protein sequence ID" value="MDO7020314.1"/>
    <property type="molecule type" value="Genomic_DNA"/>
</dbReference>